<dbReference type="AlphaFoldDB" id="A0A2U2NCL7"/>
<dbReference type="Proteomes" id="UP000245876">
    <property type="component" value="Unassembled WGS sequence"/>
</dbReference>
<protein>
    <submittedName>
        <fullName evidence="2">Uncharacterized protein</fullName>
    </submittedName>
</protein>
<dbReference type="EMBL" id="QFFM01000003">
    <property type="protein sequence ID" value="PWG66774.1"/>
    <property type="molecule type" value="Genomic_DNA"/>
</dbReference>
<accession>A0A2U2NCL7</accession>
<evidence type="ECO:0000256" key="1">
    <source>
        <dbReference type="SAM" id="MobiDB-lite"/>
    </source>
</evidence>
<reference evidence="2 3" key="1">
    <citation type="journal article" date="2018" name="Int. J. Syst. Evol. Microbiol.">
        <title>Bifidobacterium callitrichidarum sp. nov. from the faeces of the emperor tamarin (Saguinus imperator).</title>
        <authorList>
            <person name="Modesto M."/>
            <person name="Michelini S."/>
            <person name="Sansosti M.C."/>
            <person name="De Filippo C."/>
            <person name="Cavalieri D."/>
            <person name="Qvirist L."/>
            <person name="Andlid T."/>
            <person name="Spiezio C."/>
            <person name="Sandri C."/>
            <person name="Pascarelli S."/>
            <person name="Sgorbati B."/>
            <person name="Mattarelli P."/>
        </authorList>
    </citation>
    <scope>NUCLEOTIDE SEQUENCE [LARGE SCALE GENOMIC DNA]</scope>
    <source>
        <strain evidence="2 3">TRI 5</strain>
    </source>
</reference>
<evidence type="ECO:0000313" key="3">
    <source>
        <dbReference type="Proteomes" id="UP000245876"/>
    </source>
</evidence>
<feature type="region of interest" description="Disordered" evidence="1">
    <location>
        <begin position="1"/>
        <end position="24"/>
    </location>
</feature>
<keyword evidence="3" id="KW-1185">Reference proteome</keyword>
<evidence type="ECO:0000313" key="2">
    <source>
        <dbReference type="EMBL" id="PWG66774.1"/>
    </source>
</evidence>
<organism evidence="2 3">
    <name type="scientific">Bifidobacterium callitrichidarum</name>
    <dbReference type="NCBI Taxonomy" id="2052941"/>
    <lineage>
        <taxon>Bacteria</taxon>
        <taxon>Bacillati</taxon>
        <taxon>Actinomycetota</taxon>
        <taxon>Actinomycetes</taxon>
        <taxon>Bifidobacteriales</taxon>
        <taxon>Bifidobacteriaceae</taxon>
        <taxon>Bifidobacterium</taxon>
    </lineage>
</organism>
<feature type="compositionally biased region" description="Low complexity" evidence="1">
    <location>
        <begin position="8"/>
        <end position="18"/>
    </location>
</feature>
<gene>
    <name evidence="2" type="ORF">DF196_02405</name>
</gene>
<proteinExistence type="predicted"/>
<sequence>MDGRNMSTTDSQYDQTTQWDDDDAEMQDIRRLFRERASHTNIQTGKQLKESALEAFQKNGKQFMEKARAELAQQQTGMPSRRD</sequence>
<comment type="caution">
    <text evidence="2">The sequence shown here is derived from an EMBL/GenBank/DDBJ whole genome shotgun (WGS) entry which is preliminary data.</text>
</comment>
<name>A0A2U2NCL7_9BIFI</name>